<keyword evidence="2" id="KW-1185">Reference proteome</keyword>
<accession>A0A1D3TZH8</accession>
<protein>
    <submittedName>
        <fullName evidence="1">Uncharacterized protein</fullName>
    </submittedName>
</protein>
<dbReference type="Proteomes" id="UP000199315">
    <property type="component" value="Unassembled WGS sequence"/>
</dbReference>
<dbReference type="AlphaFoldDB" id="A0A1D3TZH8"/>
<gene>
    <name evidence="1" type="ORF">SAMN05421730_10843</name>
</gene>
<sequence length="92" mass="10120">MTQKEVAAEIYAHALIYFSVNSIPLNNIVTRAFVNTIGNKLAKRTGTVDLESGGDKRTGFKAAYCESVPDTMKSSLWCQVPLSVLLRVRAGW</sequence>
<dbReference type="RefSeq" id="WP_091237161.1">
    <property type="nucleotide sequence ID" value="NZ_FMKA01000084.1"/>
</dbReference>
<reference evidence="1 2" key="1">
    <citation type="submission" date="2016-09" db="EMBL/GenBank/DDBJ databases">
        <authorList>
            <person name="Capua I."/>
            <person name="De Benedictis P."/>
            <person name="Joannis T."/>
            <person name="Lombin L.H."/>
            <person name="Cattoli G."/>
        </authorList>
    </citation>
    <scope>NUCLEOTIDE SEQUENCE [LARGE SCALE GENOMIC DNA]</scope>
    <source>
        <strain evidence="1 2">GluBS11</strain>
    </source>
</reference>
<evidence type="ECO:0000313" key="1">
    <source>
        <dbReference type="EMBL" id="SCP99991.1"/>
    </source>
</evidence>
<name>A0A1D3TZH8_9FIRM</name>
<dbReference type="EMBL" id="FMKA01000084">
    <property type="protein sequence ID" value="SCP99991.1"/>
    <property type="molecule type" value="Genomic_DNA"/>
</dbReference>
<proteinExistence type="predicted"/>
<dbReference type="STRING" id="1619234.SAMN05421730_10843"/>
<evidence type="ECO:0000313" key="2">
    <source>
        <dbReference type="Proteomes" id="UP000199315"/>
    </source>
</evidence>
<organism evidence="1 2">
    <name type="scientific">Anaerobium acetethylicum</name>
    <dbReference type="NCBI Taxonomy" id="1619234"/>
    <lineage>
        <taxon>Bacteria</taxon>
        <taxon>Bacillati</taxon>
        <taxon>Bacillota</taxon>
        <taxon>Clostridia</taxon>
        <taxon>Lachnospirales</taxon>
        <taxon>Lachnospiraceae</taxon>
        <taxon>Anaerobium</taxon>
    </lineage>
</organism>